<dbReference type="EMBL" id="FOYS01000003">
    <property type="protein sequence ID" value="SFR51966.1"/>
    <property type="molecule type" value="Genomic_DNA"/>
</dbReference>
<sequence>MNRDDVDTQWLLTGVVALVGFALLDRPATLTEYAIAGTVLAVVFAGAVYAVRANRRFRLVALVTCFGIATVTGFRALDEPNVVVAWGVGGMFSALVVVEFVGEAYRHRSDD</sequence>
<evidence type="ECO:0000313" key="2">
    <source>
        <dbReference type="EMBL" id="SFR51966.1"/>
    </source>
</evidence>
<dbReference type="STRING" id="555875.SAMN04488124_2036"/>
<keyword evidence="3" id="KW-1185">Reference proteome</keyword>
<accession>A0A1I6HBR6</accession>
<name>A0A1I6HBR6_9EURY</name>
<feature type="transmembrane region" description="Helical" evidence="1">
    <location>
        <begin position="30"/>
        <end position="50"/>
    </location>
</feature>
<dbReference type="AlphaFoldDB" id="A0A1I6HBR6"/>
<evidence type="ECO:0000313" key="3">
    <source>
        <dbReference type="Proteomes" id="UP000243250"/>
    </source>
</evidence>
<protein>
    <submittedName>
        <fullName evidence="2">Uncharacterized protein</fullName>
    </submittedName>
</protein>
<proteinExistence type="predicted"/>
<feature type="transmembrane region" description="Helical" evidence="1">
    <location>
        <begin position="83"/>
        <end position="102"/>
    </location>
</feature>
<gene>
    <name evidence="2" type="ORF">SAMN04488124_2036</name>
</gene>
<reference evidence="3" key="1">
    <citation type="submission" date="2016-10" db="EMBL/GenBank/DDBJ databases">
        <authorList>
            <person name="Varghese N."/>
            <person name="Submissions S."/>
        </authorList>
    </citation>
    <scope>NUCLEOTIDE SEQUENCE [LARGE SCALE GENOMIC DNA]</scope>
    <source>
        <strain evidence="3">CGMCC 1.8711</strain>
    </source>
</reference>
<keyword evidence="1" id="KW-0472">Membrane</keyword>
<keyword evidence="1" id="KW-1133">Transmembrane helix</keyword>
<evidence type="ECO:0000256" key="1">
    <source>
        <dbReference type="SAM" id="Phobius"/>
    </source>
</evidence>
<dbReference type="RefSeq" id="WP_089880158.1">
    <property type="nucleotide sequence ID" value="NZ_FOYS01000003.1"/>
</dbReference>
<keyword evidence="1" id="KW-0812">Transmembrane</keyword>
<dbReference type="Proteomes" id="UP000243250">
    <property type="component" value="Unassembled WGS sequence"/>
</dbReference>
<organism evidence="2 3">
    <name type="scientific">Halogeometricum limi</name>
    <dbReference type="NCBI Taxonomy" id="555875"/>
    <lineage>
        <taxon>Archaea</taxon>
        <taxon>Methanobacteriati</taxon>
        <taxon>Methanobacteriota</taxon>
        <taxon>Stenosarchaea group</taxon>
        <taxon>Halobacteria</taxon>
        <taxon>Halobacteriales</taxon>
        <taxon>Haloferacaceae</taxon>
        <taxon>Halogeometricum</taxon>
    </lineage>
</organism>
<feature type="transmembrane region" description="Helical" evidence="1">
    <location>
        <begin position="57"/>
        <end position="77"/>
    </location>
</feature>
<dbReference type="OrthoDB" id="282834at2157"/>